<dbReference type="GO" id="GO:0015074">
    <property type="term" value="P:DNA integration"/>
    <property type="evidence" value="ECO:0007669"/>
    <property type="project" value="InterPro"/>
</dbReference>
<evidence type="ECO:0000313" key="6">
    <source>
        <dbReference type="Proteomes" id="UP000611629"/>
    </source>
</evidence>
<protein>
    <submittedName>
        <fullName evidence="5">Tyrosine-type recombinase/integrase</fullName>
    </submittedName>
</protein>
<name>A0A974GVV7_SEDHY</name>
<dbReference type="InterPro" id="IPR050090">
    <property type="entry name" value="Tyrosine_recombinase_XerCD"/>
</dbReference>
<dbReference type="PROSITE" id="PS51898">
    <property type="entry name" value="TYR_RECOMBINASE"/>
    <property type="match status" value="1"/>
</dbReference>
<dbReference type="Gene3D" id="1.10.443.10">
    <property type="entry name" value="Intergrase catalytic core"/>
    <property type="match status" value="1"/>
</dbReference>
<evidence type="ECO:0000256" key="3">
    <source>
        <dbReference type="ARBA" id="ARBA00023172"/>
    </source>
</evidence>
<dbReference type="PANTHER" id="PTHR30349">
    <property type="entry name" value="PHAGE INTEGRASE-RELATED"/>
    <property type="match status" value="1"/>
</dbReference>
<dbReference type="AlphaFoldDB" id="A0A974GVV7"/>
<dbReference type="RefSeq" id="WP_179237473.1">
    <property type="nucleotide sequence ID" value="NZ_JACBNQ010000004.1"/>
</dbReference>
<proteinExistence type="inferred from homology"/>
<evidence type="ECO:0000313" key="5">
    <source>
        <dbReference type="EMBL" id="NYB73778.1"/>
    </source>
</evidence>
<dbReference type="PANTHER" id="PTHR30349:SF41">
    <property type="entry name" value="INTEGRASE_RECOMBINASE PROTEIN MJ0367-RELATED"/>
    <property type="match status" value="1"/>
</dbReference>
<dbReference type="EMBL" id="JACBNQ010000004">
    <property type="protein sequence ID" value="NYB73778.1"/>
    <property type="molecule type" value="Genomic_DNA"/>
</dbReference>
<dbReference type="InterPro" id="IPR011010">
    <property type="entry name" value="DNA_brk_join_enz"/>
</dbReference>
<dbReference type="SUPFAM" id="SSF56349">
    <property type="entry name" value="DNA breaking-rejoining enzymes"/>
    <property type="match status" value="1"/>
</dbReference>
<sequence>MANKKTRAIDKQEFELIISTIQKGFITNTGQRIRPNVRVAATLCCEANLGLRIGDIVKLKLSDIVYESGRYHLDIIEEKTRKKRTFTVPHEIYTYLQGYALENSIKPRQRLFDMTVRAVQSHLKLATDYLGLENVSTHSFRKFFANSIYQQDYNVEIVRTLLNHSSIAVTQHYLSVDTKQVEQALQKHIVLPA</sequence>
<dbReference type="Proteomes" id="UP000611629">
    <property type="component" value="Unassembled WGS sequence"/>
</dbReference>
<dbReference type="GO" id="GO:0006310">
    <property type="term" value="P:DNA recombination"/>
    <property type="evidence" value="ECO:0007669"/>
    <property type="project" value="UniProtKB-KW"/>
</dbReference>
<dbReference type="GO" id="GO:0003677">
    <property type="term" value="F:DNA binding"/>
    <property type="evidence" value="ECO:0007669"/>
    <property type="project" value="UniProtKB-KW"/>
</dbReference>
<comment type="caution">
    <text evidence="5">The sequence shown here is derived from an EMBL/GenBank/DDBJ whole genome shotgun (WGS) entry which is preliminary data.</text>
</comment>
<keyword evidence="6" id="KW-1185">Reference proteome</keyword>
<dbReference type="InterPro" id="IPR013762">
    <property type="entry name" value="Integrase-like_cat_sf"/>
</dbReference>
<keyword evidence="2" id="KW-0238">DNA-binding</keyword>
<dbReference type="Pfam" id="PF00589">
    <property type="entry name" value="Phage_integrase"/>
    <property type="match status" value="1"/>
</dbReference>
<reference evidence="5" key="1">
    <citation type="submission" date="2020-07" db="EMBL/GenBank/DDBJ databases">
        <title>Genomic analysis of a strain of Sedimentibacter Hydroxybenzoicus DSM7310.</title>
        <authorList>
            <person name="Ma S."/>
        </authorList>
    </citation>
    <scope>NUCLEOTIDE SEQUENCE</scope>
    <source>
        <strain evidence="5">DSM 7310</strain>
    </source>
</reference>
<gene>
    <name evidence="5" type="ORF">HZF24_06440</name>
</gene>
<evidence type="ECO:0000256" key="1">
    <source>
        <dbReference type="ARBA" id="ARBA00008857"/>
    </source>
</evidence>
<evidence type="ECO:0000256" key="2">
    <source>
        <dbReference type="ARBA" id="ARBA00023125"/>
    </source>
</evidence>
<keyword evidence="3" id="KW-0233">DNA recombination</keyword>
<accession>A0A974GVV7</accession>
<organism evidence="5 6">
    <name type="scientific">Sedimentibacter hydroxybenzoicus DSM 7310</name>
    <dbReference type="NCBI Taxonomy" id="1123245"/>
    <lineage>
        <taxon>Bacteria</taxon>
        <taxon>Bacillati</taxon>
        <taxon>Bacillota</taxon>
        <taxon>Tissierellia</taxon>
        <taxon>Sedimentibacter</taxon>
    </lineage>
</organism>
<dbReference type="InterPro" id="IPR002104">
    <property type="entry name" value="Integrase_catalytic"/>
</dbReference>
<evidence type="ECO:0000259" key="4">
    <source>
        <dbReference type="PROSITE" id="PS51898"/>
    </source>
</evidence>
<comment type="similarity">
    <text evidence="1">Belongs to the 'phage' integrase family.</text>
</comment>
<feature type="domain" description="Tyr recombinase" evidence="4">
    <location>
        <begin position="4"/>
        <end position="186"/>
    </location>
</feature>